<keyword evidence="2" id="KW-1185">Reference proteome</keyword>
<sequence>MASTPKDKDFLTQPRPWQKQIEDTCPVDGERKVWIEDRMLWLSDQFGAKIAQRELAVPGPAFYPKGYRATPEAIRELVRRVEVVMGVEPGRITVQLFDGSQEDKSEPKRHFDKTRAVGHYWRSGGDEYIDIDVTKADDPAVLTAIIAHELAHARLIGEGRCSPSSAKNEELTDLATVFLRMGIFVANASITFQPTTRGWSAEPLGELSERALLGSGDFRYSHLGYLDEPEYGYAFACLCGLRREQDPAWAVHLDPTLRVLLRRSLAYFKKIAQTS</sequence>
<gene>
    <name evidence="1" type="ORF">KGA66_02370</name>
</gene>
<accession>A0A8J7WGK0</accession>
<organism evidence="1 2">
    <name type="scientific">Actinocrinis puniceicyclus</name>
    <dbReference type="NCBI Taxonomy" id="977794"/>
    <lineage>
        <taxon>Bacteria</taxon>
        <taxon>Bacillati</taxon>
        <taxon>Actinomycetota</taxon>
        <taxon>Actinomycetes</taxon>
        <taxon>Catenulisporales</taxon>
        <taxon>Actinospicaceae</taxon>
        <taxon>Actinocrinis</taxon>
    </lineage>
</organism>
<dbReference type="EMBL" id="JAGSXH010000004">
    <property type="protein sequence ID" value="MBS2961876.1"/>
    <property type="molecule type" value="Genomic_DNA"/>
</dbReference>
<dbReference type="RefSeq" id="WP_211463959.1">
    <property type="nucleotide sequence ID" value="NZ_JAGSXH010000004.1"/>
</dbReference>
<dbReference type="AlphaFoldDB" id="A0A8J7WGK0"/>
<proteinExistence type="predicted"/>
<dbReference type="Proteomes" id="UP000677913">
    <property type="component" value="Unassembled WGS sequence"/>
</dbReference>
<evidence type="ECO:0000313" key="2">
    <source>
        <dbReference type="Proteomes" id="UP000677913"/>
    </source>
</evidence>
<name>A0A8J7WGK0_9ACTN</name>
<evidence type="ECO:0000313" key="1">
    <source>
        <dbReference type="EMBL" id="MBS2961876.1"/>
    </source>
</evidence>
<protein>
    <submittedName>
        <fullName evidence="1">Uncharacterized protein</fullName>
    </submittedName>
</protein>
<reference evidence="1" key="1">
    <citation type="submission" date="2021-04" db="EMBL/GenBank/DDBJ databases">
        <title>Genome based classification of Actinospica acidithermotolerans sp. nov., an actinobacterium isolated from an Indonesian hot spring.</title>
        <authorList>
            <person name="Kusuma A.B."/>
            <person name="Putra K.E."/>
            <person name="Nafisah S."/>
            <person name="Loh J."/>
            <person name="Nouioui I."/>
            <person name="Goodfellow M."/>
        </authorList>
    </citation>
    <scope>NUCLEOTIDE SEQUENCE</scope>
    <source>
        <strain evidence="1">DSM 45618</strain>
    </source>
</reference>
<comment type="caution">
    <text evidence="1">The sequence shown here is derived from an EMBL/GenBank/DDBJ whole genome shotgun (WGS) entry which is preliminary data.</text>
</comment>